<feature type="signal peptide" evidence="3">
    <location>
        <begin position="1"/>
        <end position="18"/>
    </location>
</feature>
<dbReference type="PROSITE" id="PS50215">
    <property type="entry name" value="ADAM_MEPRO"/>
    <property type="match status" value="1"/>
</dbReference>
<feature type="binding site" evidence="1">
    <location>
        <position position="164"/>
    </location>
    <ligand>
        <name>Zn(2+)</name>
        <dbReference type="ChEBI" id="CHEBI:29105"/>
        <note>catalytic</note>
    </ligand>
</feature>
<protein>
    <recommendedName>
        <fullName evidence="4">Peptidase M12B domain-containing protein</fullName>
    </recommendedName>
</protein>
<dbReference type="Proteomes" id="UP000663889">
    <property type="component" value="Unassembled WGS sequence"/>
</dbReference>
<dbReference type="GO" id="GO:0046872">
    <property type="term" value="F:metal ion binding"/>
    <property type="evidence" value="ECO:0007669"/>
    <property type="project" value="UniProtKB-KW"/>
</dbReference>
<sequence>MFIIEFSFLFFLPLLIDGQRYYAFVETLFVIDSNYFPNLSEISYEDYIRTIVDTANIVFQSENDLDIKIEIIISNIVHLNIVQPKSQEPYEYEYILRQSVSDYDRYDSIVLLWYQPWEGPNAAQGYAMLKGVCHPSYKIMYILPYQNAAFYLAHEFGHQLGLVHQIDTPCYTTSYMSVMTKSHTASYEQAHWTKCENNWINENICQFECLFNKPDNYQPIKNKYSTLPGKRMNNDQQAKMIEPNSQCLGEVSSFTFMSSDVASRCLYLRYYIDNYQPIKNKYSTLPGKRMNNDQQAKMIEPNSQCLGEVSSFTFMSSDVASRCLYLRYYIGESNGEYKSAYSPMLPGSECGENSICYRDKCVSKNDIDPLLFNNDFDTEILYLNTHCSSSNNPKELVASNHDIHHNIECIDWENDFLCEPSQICPKIDDSTTLDLYIKHVCCAKCSPKGNSIVALFNKTRINRIDSMFILMILISLCFLLKY</sequence>
<feature type="active site" evidence="1">
    <location>
        <position position="155"/>
    </location>
</feature>
<evidence type="ECO:0000313" key="6">
    <source>
        <dbReference type="Proteomes" id="UP000663889"/>
    </source>
</evidence>
<name>A0A814CU93_9BILA</name>
<accession>A0A814CU93</accession>
<dbReference type="Gene3D" id="3.40.390.10">
    <property type="entry name" value="Collagenase (Catalytic Domain)"/>
    <property type="match status" value="1"/>
</dbReference>
<dbReference type="InterPro" id="IPR024079">
    <property type="entry name" value="MetalloPept_cat_dom_sf"/>
</dbReference>
<evidence type="ECO:0000256" key="3">
    <source>
        <dbReference type="SAM" id="SignalP"/>
    </source>
</evidence>
<dbReference type="GO" id="GO:0006508">
    <property type="term" value="P:proteolysis"/>
    <property type="evidence" value="ECO:0007669"/>
    <property type="project" value="InterPro"/>
</dbReference>
<dbReference type="Pfam" id="PF13582">
    <property type="entry name" value="Reprolysin_3"/>
    <property type="match status" value="1"/>
</dbReference>
<dbReference type="InterPro" id="IPR001590">
    <property type="entry name" value="Peptidase_M12B"/>
</dbReference>
<evidence type="ECO:0000256" key="1">
    <source>
        <dbReference type="PROSITE-ProRule" id="PRU00276"/>
    </source>
</evidence>
<dbReference type="EMBL" id="CAJNOU010000282">
    <property type="protein sequence ID" value="CAF0944761.1"/>
    <property type="molecule type" value="Genomic_DNA"/>
</dbReference>
<evidence type="ECO:0000256" key="2">
    <source>
        <dbReference type="SAM" id="Phobius"/>
    </source>
</evidence>
<feature type="chain" id="PRO_5032833722" description="Peptidase M12B domain-containing protein" evidence="3">
    <location>
        <begin position="19"/>
        <end position="482"/>
    </location>
</feature>
<keyword evidence="1" id="KW-0479">Metal-binding</keyword>
<evidence type="ECO:0000313" key="5">
    <source>
        <dbReference type="EMBL" id="CAF0944761.1"/>
    </source>
</evidence>
<dbReference type="SUPFAM" id="SSF55486">
    <property type="entry name" value="Metalloproteases ('zincins'), catalytic domain"/>
    <property type="match status" value="1"/>
</dbReference>
<keyword evidence="2" id="KW-1133">Transmembrane helix</keyword>
<keyword evidence="1" id="KW-0862">Zinc</keyword>
<proteinExistence type="predicted"/>
<keyword evidence="3" id="KW-0732">Signal</keyword>
<reference evidence="5" key="1">
    <citation type="submission" date="2021-02" db="EMBL/GenBank/DDBJ databases">
        <authorList>
            <person name="Nowell W R."/>
        </authorList>
    </citation>
    <scope>NUCLEOTIDE SEQUENCE</scope>
</reference>
<feature type="binding site" evidence="1">
    <location>
        <position position="154"/>
    </location>
    <ligand>
        <name>Zn(2+)</name>
        <dbReference type="ChEBI" id="CHEBI:29105"/>
        <note>catalytic</note>
    </ligand>
</feature>
<keyword evidence="2" id="KW-0472">Membrane</keyword>
<organism evidence="5 6">
    <name type="scientific">Rotaria sordida</name>
    <dbReference type="NCBI Taxonomy" id="392033"/>
    <lineage>
        <taxon>Eukaryota</taxon>
        <taxon>Metazoa</taxon>
        <taxon>Spiralia</taxon>
        <taxon>Gnathifera</taxon>
        <taxon>Rotifera</taxon>
        <taxon>Eurotatoria</taxon>
        <taxon>Bdelloidea</taxon>
        <taxon>Philodinida</taxon>
        <taxon>Philodinidae</taxon>
        <taxon>Rotaria</taxon>
    </lineage>
</organism>
<dbReference type="Gene3D" id="3.40.1620.60">
    <property type="match status" value="1"/>
</dbReference>
<comment type="caution">
    <text evidence="1">Lacks conserved residue(s) required for the propagation of feature annotation.</text>
</comment>
<dbReference type="AlphaFoldDB" id="A0A814CU93"/>
<gene>
    <name evidence="5" type="ORF">SEV965_LOCUS7916</name>
</gene>
<keyword evidence="2" id="KW-0812">Transmembrane</keyword>
<feature type="domain" description="Peptidase M12B" evidence="4">
    <location>
        <begin position="23"/>
        <end position="214"/>
    </location>
</feature>
<dbReference type="GO" id="GO:0004222">
    <property type="term" value="F:metalloendopeptidase activity"/>
    <property type="evidence" value="ECO:0007669"/>
    <property type="project" value="InterPro"/>
</dbReference>
<feature type="transmembrane region" description="Helical" evidence="2">
    <location>
        <begin position="464"/>
        <end position="480"/>
    </location>
</feature>
<feature type="binding site" evidence="1">
    <location>
        <position position="158"/>
    </location>
    <ligand>
        <name>Zn(2+)</name>
        <dbReference type="ChEBI" id="CHEBI:29105"/>
        <note>catalytic</note>
    </ligand>
</feature>
<comment type="caution">
    <text evidence="5">The sequence shown here is derived from an EMBL/GenBank/DDBJ whole genome shotgun (WGS) entry which is preliminary data.</text>
</comment>
<evidence type="ECO:0000259" key="4">
    <source>
        <dbReference type="PROSITE" id="PS50215"/>
    </source>
</evidence>